<accession>M1W6Y3</accession>
<dbReference type="eggNOG" id="ENOG502RKRM">
    <property type="taxonomic scope" value="Eukaryota"/>
</dbReference>
<protein>
    <submittedName>
        <fullName evidence="2">Uncharacterized protein</fullName>
    </submittedName>
</protein>
<sequence>MPLSEVPSPNATKPESEQPISQPQTETPAVSPRAVPCKGCVRAAIAGKGELGRCYDIDGGRSRRCLSCKVGNHRCDDLHPVMIPLARRMLLALDIDTKMYNRCRQALRLQLELIAEEDSVYAPENICEESSAGAATDRTAAEKKDKVAAIMTRLEDVVRLMDR</sequence>
<dbReference type="Proteomes" id="UP000016801">
    <property type="component" value="Unassembled WGS sequence"/>
</dbReference>
<dbReference type="OrthoDB" id="4960997at2759"/>
<reference evidence="2 3" key="1">
    <citation type="journal article" date="2013" name="PLoS Genet.">
        <title>Plant-symbiotic fungi as chemical engineers: Multi-genome analysis of the Clavicipitaceae reveals dynamics of alkaloid loci.</title>
        <authorList>
            <person name="Schardl C.L."/>
            <person name="Young C.A."/>
            <person name="Hesse U."/>
            <person name="Amyotte S.G."/>
            <person name="Andreeva K."/>
            <person name="Calie P.J."/>
            <person name="Fleetwood D.J."/>
            <person name="Haws D.C."/>
            <person name="Moore N."/>
            <person name="Oeser B."/>
            <person name="Panaccione D.G."/>
            <person name="Schweri K.K."/>
            <person name="Voisey C.R."/>
            <person name="Farman M.L."/>
            <person name="Jaromczyk J.W."/>
            <person name="Roe B.A."/>
            <person name="O'Sullivan D.M."/>
            <person name="Scott B."/>
            <person name="Tudzynski P."/>
            <person name="An Z."/>
            <person name="Arnaoudova E.G."/>
            <person name="Bullock C.T."/>
            <person name="Charlton N.D."/>
            <person name="Chen L."/>
            <person name="Cox M."/>
            <person name="Dinkins R.D."/>
            <person name="Florea S."/>
            <person name="Glenn A.E."/>
            <person name="Gordon A."/>
            <person name="Gueldener U."/>
            <person name="Harris D.R."/>
            <person name="Hollin W."/>
            <person name="Jaromczyk J."/>
            <person name="Johnson R.D."/>
            <person name="Khan A.K."/>
            <person name="Leistner E."/>
            <person name="Leuchtmann A."/>
            <person name="Li C."/>
            <person name="Liu J."/>
            <person name="Liu J."/>
            <person name="Liu M."/>
            <person name="Mace W."/>
            <person name="Machado C."/>
            <person name="Nagabhyru P."/>
            <person name="Pan J."/>
            <person name="Schmid J."/>
            <person name="Sugawara K."/>
            <person name="Steiner U."/>
            <person name="Takach J.E."/>
            <person name="Tanaka E."/>
            <person name="Webb J.S."/>
            <person name="Wilson E.V."/>
            <person name="Wiseman J.L."/>
            <person name="Yoshida R."/>
            <person name="Zeng Z."/>
        </authorList>
    </citation>
    <scope>NUCLEOTIDE SEQUENCE [LARGE SCALE GENOMIC DNA]</scope>
    <source>
        <strain evidence="2 3">20.1</strain>
    </source>
</reference>
<dbReference type="VEuPathDB" id="FungiDB:CPUR_01587"/>
<evidence type="ECO:0000313" key="2">
    <source>
        <dbReference type="EMBL" id="CCE28113.1"/>
    </source>
</evidence>
<dbReference type="EMBL" id="CAGA01000007">
    <property type="protein sequence ID" value="CCE28113.1"/>
    <property type="molecule type" value="Genomic_DNA"/>
</dbReference>
<name>M1W6Y3_CLAP2</name>
<proteinExistence type="predicted"/>
<gene>
    <name evidence="2" type="ORF">CPUR_01587</name>
</gene>
<dbReference type="HOGENOM" id="CLU_1626862_0_0_1"/>
<comment type="caution">
    <text evidence="2">The sequence shown here is derived from an EMBL/GenBank/DDBJ whole genome shotgun (WGS) entry which is preliminary data.</text>
</comment>
<evidence type="ECO:0000256" key="1">
    <source>
        <dbReference type="SAM" id="MobiDB-lite"/>
    </source>
</evidence>
<organism evidence="2 3">
    <name type="scientific">Claviceps purpurea (strain 20.1)</name>
    <name type="common">Ergot fungus</name>
    <name type="synonym">Sphacelia segetum</name>
    <dbReference type="NCBI Taxonomy" id="1111077"/>
    <lineage>
        <taxon>Eukaryota</taxon>
        <taxon>Fungi</taxon>
        <taxon>Dikarya</taxon>
        <taxon>Ascomycota</taxon>
        <taxon>Pezizomycotina</taxon>
        <taxon>Sordariomycetes</taxon>
        <taxon>Hypocreomycetidae</taxon>
        <taxon>Hypocreales</taxon>
        <taxon>Clavicipitaceae</taxon>
        <taxon>Claviceps</taxon>
    </lineage>
</organism>
<feature type="region of interest" description="Disordered" evidence="1">
    <location>
        <begin position="1"/>
        <end position="33"/>
    </location>
</feature>
<feature type="compositionally biased region" description="Polar residues" evidence="1">
    <location>
        <begin position="7"/>
        <end position="28"/>
    </location>
</feature>
<dbReference type="AlphaFoldDB" id="M1W6Y3"/>
<keyword evidence="3" id="KW-1185">Reference proteome</keyword>
<evidence type="ECO:0000313" key="3">
    <source>
        <dbReference type="Proteomes" id="UP000016801"/>
    </source>
</evidence>